<evidence type="ECO:0000313" key="5">
    <source>
        <dbReference type="EMBL" id="MDQ2070814.1"/>
    </source>
</evidence>
<dbReference type="SUPFAM" id="SSF46785">
    <property type="entry name" value="Winged helix' DNA-binding domain"/>
    <property type="match status" value="1"/>
</dbReference>
<reference evidence="5 6" key="1">
    <citation type="submission" date="2023-08" db="EMBL/GenBank/DDBJ databases">
        <title>Whole-genome sequencing of halo(alkali)philic microorganisms from hypersaline lakes.</title>
        <authorList>
            <person name="Sorokin D.Y."/>
            <person name="Abbas B."/>
            <person name="Merkel A.Y."/>
        </authorList>
    </citation>
    <scope>NUCLEOTIDE SEQUENCE [LARGE SCALE GENOMIC DNA]</scope>
    <source>
        <strain evidence="5 6">AB-CW4</strain>
    </source>
</reference>
<name>A0ABU0WA73_9GAMM</name>
<keyword evidence="4" id="KW-0804">Transcription</keyword>
<dbReference type="InterPro" id="IPR005650">
    <property type="entry name" value="BlaI_family"/>
</dbReference>
<keyword evidence="3" id="KW-0238">DNA-binding</keyword>
<dbReference type="RefSeq" id="WP_306729311.1">
    <property type="nucleotide sequence ID" value="NZ_JAVDDT010000011.1"/>
</dbReference>
<comment type="caution">
    <text evidence="5">The sequence shown here is derived from an EMBL/GenBank/DDBJ whole genome shotgun (WGS) entry which is preliminary data.</text>
</comment>
<dbReference type="EMBL" id="JAVDDT010000011">
    <property type="protein sequence ID" value="MDQ2070814.1"/>
    <property type="molecule type" value="Genomic_DNA"/>
</dbReference>
<dbReference type="Gene3D" id="1.10.4040.10">
    <property type="entry name" value="Penicillinase repressor domain"/>
    <property type="match status" value="1"/>
</dbReference>
<evidence type="ECO:0000256" key="2">
    <source>
        <dbReference type="ARBA" id="ARBA00023015"/>
    </source>
</evidence>
<accession>A0ABU0WA73</accession>
<organism evidence="5 6">
    <name type="scientific">Natronospira bacteriovora</name>
    <dbReference type="NCBI Taxonomy" id="3069753"/>
    <lineage>
        <taxon>Bacteria</taxon>
        <taxon>Pseudomonadati</taxon>
        <taxon>Pseudomonadota</taxon>
        <taxon>Gammaproteobacteria</taxon>
        <taxon>Natronospirales</taxon>
        <taxon>Natronospiraceae</taxon>
        <taxon>Natronospira</taxon>
    </lineage>
</organism>
<gene>
    <name evidence="5" type="ORF">RBH19_13130</name>
</gene>
<proteinExistence type="inferred from homology"/>
<comment type="similarity">
    <text evidence="1">Belongs to the BlaI transcriptional regulatory family.</text>
</comment>
<protein>
    <submittedName>
        <fullName evidence="5">BlaI/MecI/CopY family transcriptional regulator</fullName>
    </submittedName>
</protein>
<evidence type="ECO:0000313" key="6">
    <source>
        <dbReference type="Proteomes" id="UP001239019"/>
    </source>
</evidence>
<dbReference type="Pfam" id="PF03965">
    <property type="entry name" value="Penicillinase_R"/>
    <property type="match status" value="1"/>
</dbReference>
<dbReference type="Proteomes" id="UP001239019">
    <property type="component" value="Unassembled WGS sequence"/>
</dbReference>
<evidence type="ECO:0000256" key="1">
    <source>
        <dbReference type="ARBA" id="ARBA00011046"/>
    </source>
</evidence>
<evidence type="ECO:0000256" key="4">
    <source>
        <dbReference type="ARBA" id="ARBA00023163"/>
    </source>
</evidence>
<dbReference type="InterPro" id="IPR036390">
    <property type="entry name" value="WH_DNA-bd_sf"/>
</dbReference>
<keyword evidence="2" id="KW-0805">Transcription regulation</keyword>
<keyword evidence="6" id="KW-1185">Reference proteome</keyword>
<evidence type="ECO:0000256" key="3">
    <source>
        <dbReference type="ARBA" id="ARBA00023125"/>
    </source>
</evidence>
<sequence length="120" mass="13721">MKISESESRVMEVLWDAQPQHSGDIVAAVTAREDWSPKTVRTLLARLLDKGAVRREGGSRPFLYSPCLSREDWLREQTGQLVDSHCQGRLAPLVSAFARREKLSEEDRREILAILKEMEE</sequence>
<dbReference type="InterPro" id="IPR036388">
    <property type="entry name" value="WH-like_DNA-bd_sf"/>
</dbReference>
<dbReference type="PIRSF" id="PIRSF019455">
    <property type="entry name" value="CopR_AtkY"/>
    <property type="match status" value="1"/>
</dbReference>
<dbReference type="Gene3D" id="1.10.10.10">
    <property type="entry name" value="Winged helix-like DNA-binding domain superfamily/Winged helix DNA-binding domain"/>
    <property type="match status" value="1"/>
</dbReference>